<evidence type="ECO:0000313" key="6">
    <source>
        <dbReference type="EMBL" id="CAH2036874.1"/>
    </source>
</evidence>
<keyword evidence="7" id="KW-1185">Reference proteome</keyword>
<dbReference type="PANTHER" id="PTHR47208:SF13">
    <property type="entry name" value="FLZ-TYPE DOMAIN-CONTAINING PROTEIN"/>
    <property type="match status" value="1"/>
</dbReference>
<evidence type="ECO:0000256" key="4">
    <source>
        <dbReference type="PROSITE-ProRule" id="PRU01131"/>
    </source>
</evidence>
<dbReference type="EMBL" id="OU466857">
    <property type="protein sequence ID" value="CAH2036874.1"/>
    <property type="molecule type" value="Genomic_DNA"/>
</dbReference>
<keyword evidence="3" id="KW-0862">Zinc</keyword>
<protein>
    <recommendedName>
        <fullName evidence="5">FLZ-type domain-containing protein</fullName>
    </recommendedName>
</protein>
<evidence type="ECO:0000313" key="7">
    <source>
        <dbReference type="Proteomes" id="UP000836841"/>
    </source>
</evidence>
<gene>
    <name evidence="6" type="ORF">TAV2_LOCUS816</name>
</gene>
<sequence length="230" mass="25729">MLLSNSQMVVPGNQSVLLPINFTASPRSPLDMKILLPGSSKRYDNGGIGLGIVAGLEKPGTRINRHQISSKQNPVYYSGSGTNRSNPVHCTRRRFQYPAEVYLSEEYTCVKSRDGPNKIYFNDDEFELCKNKSDGDRRWDKSMDITEEIPAKKWEGGLDFLILCCLCKKKLQGKDIYMYKGDEGFCSKECRSVKIMEDNLKVQHKSSTSAEVFSSSYAGGQIPSAGIFVI</sequence>
<evidence type="ECO:0000256" key="3">
    <source>
        <dbReference type="ARBA" id="ARBA00022771"/>
    </source>
</evidence>
<dbReference type="GO" id="GO:0008270">
    <property type="term" value="F:zinc ion binding"/>
    <property type="evidence" value="ECO:0007669"/>
    <property type="project" value="UniProtKB-KW"/>
</dbReference>
<dbReference type="Proteomes" id="UP000836841">
    <property type="component" value="Chromosome 1"/>
</dbReference>
<dbReference type="PROSITE" id="PS51795">
    <property type="entry name" value="ZF_FLZ"/>
    <property type="match status" value="1"/>
</dbReference>
<keyword evidence="2" id="KW-0479">Metal-binding</keyword>
<dbReference type="InterPro" id="IPR007650">
    <property type="entry name" value="Zf-FLZ_dom"/>
</dbReference>
<dbReference type="PANTHER" id="PTHR47208">
    <property type="entry name" value="OS02G0174800 PROTEIN"/>
    <property type="match status" value="1"/>
</dbReference>
<evidence type="ECO:0000259" key="5">
    <source>
        <dbReference type="PROSITE" id="PS51795"/>
    </source>
</evidence>
<comment type="similarity">
    <text evidence="1">Belongs to the FLZ family.</text>
</comment>
<accession>A0AAU9RA64</accession>
<evidence type="ECO:0000256" key="1">
    <source>
        <dbReference type="ARBA" id="ARBA00009374"/>
    </source>
</evidence>
<dbReference type="InterPro" id="IPR044604">
    <property type="entry name" value="FLZ12/13/14"/>
</dbReference>
<feature type="domain" description="FLZ-type" evidence="5">
    <location>
        <begin position="159"/>
        <end position="202"/>
    </location>
</feature>
<evidence type="ECO:0000256" key="2">
    <source>
        <dbReference type="ARBA" id="ARBA00022723"/>
    </source>
</evidence>
<organism evidence="6 7">
    <name type="scientific">Thlaspi arvense</name>
    <name type="common">Field penny-cress</name>
    <dbReference type="NCBI Taxonomy" id="13288"/>
    <lineage>
        <taxon>Eukaryota</taxon>
        <taxon>Viridiplantae</taxon>
        <taxon>Streptophyta</taxon>
        <taxon>Embryophyta</taxon>
        <taxon>Tracheophyta</taxon>
        <taxon>Spermatophyta</taxon>
        <taxon>Magnoliopsida</taxon>
        <taxon>eudicotyledons</taxon>
        <taxon>Gunneridae</taxon>
        <taxon>Pentapetalae</taxon>
        <taxon>rosids</taxon>
        <taxon>malvids</taxon>
        <taxon>Brassicales</taxon>
        <taxon>Brassicaceae</taxon>
        <taxon>Thlaspideae</taxon>
        <taxon>Thlaspi</taxon>
    </lineage>
</organism>
<feature type="zinc finger region" description="FLZ-type" evidence="4">
    <location>
        <begin position="159"/>
        <end position="202"/>
    </location>
</feature>
<proteinExistence type="inferred from homology"/>
<dbReference type="AlphaFoldDB" id="A0AAU9RA64"/>
<name>A0AAU9RA64_THLAR</name>
<dbReference type="Pfam" id="PF04570">
    <property type="entry name" value="zf-FLZ"/>
    <property type="match status" value="1"/>
</dbReference>
<keyword evidence="3" id="KW-0863">Zinc-finger</keyword>
<reference evidence="6 7" key="1">
    <citation type="submission" date="2022-03" db="EMBL/GenBank/DDBJ databases">
        <authorList>
            <person name="Nunn A."/>
            <person name="Chopra R."/>
            <person name="Nunn A."/>
            <person name="Contreras Garrido A."/>
        </authorList>
    </citation>
    <scope>NUCLEOTIDE SEQUENCE [LARGE SCALE GENOMIC DNA]</scope>
</reference>